<organism evidence="2 3">
    <name type="scientific">Methylobacterium terricola</name>
    <dbReference type="NCBI Taxonomy" id="2583531"/>
    <lineage>
        <taxon>Bacteria</taxon>
        <taxon>Pseudomonadati</taxon>
        <taxon>Pseudomonadota</taxon>
        <taxon>Alphaproteobacteria</taxon>
        <taxon>Hyphomicrobiales</taxon>
        <taxon>Methylobacteriaceae</taxon>
        <taxon>Methylobacterium</taxon>
    </lineage>
</organism>
<feature type="region of interest" description="Disordered" evidence="1">
    <location>
        <begin position="36"/>
        <end position="59"/>
    </location>
</feature>
<comment type="caution">
    <text evidence="2">The sequence shown here is derived from an EMBL/GenBank/DDBJ whole genome shotgun (WGS) entry which is preliminary data.</text>
</comment>
<dbReference type="Proteomes" id="UP000305267">
    <property type="component" value="Unassembled WGS sequence"/>
</dbReference>
<keyword evidence="3" id="KW-1185">Reference proteome</keyword>
<gene>
    <name evidence="2" type="ORF">FF100_04055</name>
</gene>
<evidence type="ECO:0000313" key="3">
    <source>
        <dbReference type="Proteomes" id="UP000305267"/>
    </source>
</evidence>
<name>A0A5C4LTS7_9HYPH</name>
<reference evidence="2 3" key="1">
    <citation type="submission" date="2019-06" db="EMBL/GenBank/DDBJ databases">
        <title>Genome of Methylobacterium sp. 17Sr1-39.</title>
        <authorList>
            <person name="Seo T."/>
        </authorList>
    </citation>
    <scope>NUCLEOTIDE SEQUENCE [LARGE SCALE GENOMIC DNA]</scope>
    <source>
        <strain evidence="2 3">17Sr1-39</strain>
    </source>
</reference>
<evidence type="ECO:0000313" key="2">
    <source>
        <dbReference type="EMBL" id="TNC16427.1"/>
    </source>
</evidence>
<dbReference type="AlphaFoldDB" id="A0A5C4LTS7"/>
<dbReference type="InterPro" id="IPR047675">
    <property type="entry name" value="Putative_zinc-bd"/>
</dbReference>
<accession>A0A5C4LTS7</accession>
<sequence length="91" mass="9858">MHSLDRQPTPFRLAPRCCARTRQGVECQSPAVSGKRRCRMHGGARGSGAPQGEANGRYRDGLRTKEAVALRAEVRRLQSSARDLLGALSGV</sequence>
<proteinExistence type="predicted"/>
<protein>
    <submittedName>
        <fullName evidence="2">Uncharacterized protein</fullName>
    </submittedName>
</protein>
<evidence type="ECO:0000256" key="1">
    <source>
        <dbReference type="SAM" id="MobiDB-lite"/>
    </source>
</evidence>
<dbReference type="EMBL" id="VDDA01000001">
    <property type="protein sequence ID" value="TNC16427.1"/>
    <property type="molecule type" value="Genomic_DNA"/>
</dbReference>
<dbReference type="OrthoDB" id="7597230at2"/>
<dbReference type="NCBIfam" id="NF041373">
    <property type="entry name" value="HGG_STG"/>
    <property type="match status" value="1"/>
</dbReference>